<dbReference type="SUPFAM" id="SSF81301">
    <property type="entry name" value="Nucleotidyltransferase"/>
    <property type="match status" value="1"/>
</dbReference>
<dbReference type="Pfam" id="PF14716">
    <property type="entry name" value="HHH_8"/>
    <property type="match status" value="1"/>
</dbReference>
<evidence type="ECO:0000256" key="7">
    <source>
        <dbReference type="ARBA" id="ARBA00022763"/>
    </source>
</evidence>
<dbReference type="HOGENOM" id="CLU_008698_5_0_1"/>
<evidence type="ECO:0000256" key="1">
    <source>
        <dbReference type="ARBA" id="ARBA00001936"/>
    </source>
</evidence>
<dbReference type="GO" id="GO:0046872">
    <property type="term" value="F:metal ion binding"/>
    <property type="evidence" value="ECO:0007669"/>
    <property type="project" value="UniProtKB-UniRule"/>
</dbReference>
<evidence type="ECO:0000313" key="17">
    <source>
        <dbReference type="Proteomes" id="UP000053664"/>
    </source>
</evidence>
<feature type="compositionally biased region" description="Polar residues" evidence="14">
    <location>
        <begin position="169"/>
        <end position="179"/>
    </location>
</feature>
<dbReference type="CDD" id="cd00141">
    <property type="entry name" value="NT_POLXc"/>
    <property type="match status" value="1"/>
</dbReference>
<dbReference type="InterPro" id="IPR002008">
    <property type="entry name" value="DNA_pol_X_beta-like"/>
</dbReference>
<comment type="similarity">
    <text evidence="2 13">Belongs to the DNA polymerase type-X family.</text>
</comment>
<dbReference type="GeneID" id="19317418"/>
<evidence type="ECO:0000256" key="5">
    <source>
        <dbReference type="ARBA" id="ARBA00022695"/>
    </source>
</evidence>
<comment type="catalytic activity">
    <reaction evidence="12 13">
        <text>DNA(n) + a 2'-deoxyribonucleoside 5'-triphosphate = DNA(n+1) + diphosphate</text>
        <dbReference type="Rhea" id="RHEA:22508"/>
        <dbReference type="Rhea" id="RHEA-COMP:17339"/>
        <dbReference type="Rhea" id="RHEA-COMP:17340"/>
        <dbReference type="ChEBI" id="CHEBI:33019"/>
        <dbReference type="ChEBI" id="CHEBI:61560"/>
        <dbReference type="ChEBI" id="CHEBI:173112"/>
        <dbReference type="EC" id="2.7.7.7"/>
    </reaction>
</comment>
<gene>
    <name evidence="16" type="ORF">PFL1_03308</name>
</gene>
<dbReference type="InterPro" id="IPR001357">
    <property type="entry name" value="BRCT_dom"/>
</dbReference>
<dbReference type="Pfam" id="PF14792">
    <property type="entry name" value="DNA_pol_B_palm"/>
    <property type="match status" value="1"/>
</dbReference>
<dbReference type="GO" id="GO:0003887">
    <property type="term" value="F:DNA-directed DNA polymerase activity"/>
    <property type="evidence" value="ECO:0007669"/>
    <property type="project" value="UniProtKB-UniRule"/>
</dbReference>
<dbReference type="InterPro" id="IPR010996">
    <property type="entry name" value="HHH_MUS81"/>
</dbReference>
<evidence type="ECO:0000256" key="10">
    <source>
        <dbReference type="ARBA" id="ARBA00023204"/>
    </source>
</evidence>
<comment type="function">
    <text evidence="13">DNA polymerase that functions in several pathways of DNA repair. Involved in base excision repair (BER) responsible for repair of lesions that give rise to abasic (AP) sites in DNA. Also contributes to DNA double-strand break repair by non-homologous end joining and homologous recombination. Has both template-dependent and template-independent (terminal transferase) DNA polymerase activities. Has also a 5'-deoxyribose-5-phosphate lyase (dRP lyase) activity.</text>
</comment>
<dbReference type="InterPro" id="IPR036420">
    <property type="entry name" value="BRCT_dom_sf"/>
</dbReference>
<keyword evidence="4 13" id="KW-0808">Transferase</keyword>
<keyword evidence="7 13" id="KW-0227">DNA damage</keyword>
<dbReference type="InterPro" id="IPR029398">
    <property type="entry name" value="PolB_thumb"/>
</dbReference>
<evidence type="ECO:0000256" key="8">
    <source>
        <dbReference type="ARBA" id="ARBA00022932"/>
    </source>
</evidence>
<evidence type="ECO:0000256" key="6">
    <source>
        <dbReference type="ARBA" id="ARBA00022705"/>
    </source>
</evidence>
<evidence type="ECO:0000256" key="12">
    <source>
        <dbReference type="ARBA" id="ARBA00049244"/>
    </source>
</evidence>
<dbReference type="KEGG" id="pfp:PFL1_03308"/>
<dbReference type="GO" id="GO:0006260">
    <property type="term" value="P:DNA replication"/>
    <property type="evidence" value="ECO:0007669"/>
    <property type="project" value="UniProtKB-KW"/>
</dbReference>
<evidence type="ECO:0000256" key="13">
    <source>
        <dbReference type="RuleBase" id="RU366014"/>
    </source>
</evidence>
<dbReference type="EMBL" id="KE361632">
    <property type="protein sequence ID" value="EPQ29018.1"/>
    <property type="molecule type" value="Genomic_DNA"/>
</dbReference>
<accession>A0A061H8U8</accession>
<comment type="subcellular location">
    <subcellularLocation>
        <location evidence="13">Nucleus</location>
    </subcellularLocation>
</comment>
<comment type="cofactor">
    <cofactor evidence="1">
        <name>Mn(2+)</name>
        <dbReference type="ChEBI" id="CHEBI:29035"/>
    </cofactor>
</comment>
<dbReference type="InterPro" id="IPR028207">
    <property type="entry name" value="DNA_pol_B_palm_palm"/>
</dbReference>
<dbReference type="PANTHER" id="PTHR11276:SF28">
    <property type="entry name" value="DNA POLYMERASE LAMBDA"/>
    <property type="match status" value="1"/>
</dbReference>
<dbReference type="Proteomes" id="UP000053664">
    <property type="component" value="Unassembled WGS sequence"/>
</dbReference>
<sequence>MSSSSAPRSFSPSTADAPSLAPLTFQDRIGVPLHATRHSSRVLSQSTRIHILNDKLTDDQARQLGHLVVHLGGQLTSTPSAANIIITALTAPKRIAKHIHPDDAASKFLVSPQWLHHVQRTGLLVDPDEYAVTRRSGTKRALDDHQTESAQHSKRPRLDSDTLLDGHNATDTPSGPSQADSERPFPWQNTKFACKRPSPLKCINQALVDELEVIHAERRLTGDSYSEMAYMRALSAIKAYPRSLANAPSQADKIKGVGKKVALLVHQFFTEGRIVEAKIIRRDPAIATIKSFTELYGIGPVGAREAYNEGCRSFADVLGKGRSLATALSVSESLRILPDLRRPIPRHECESITEMIMTMLDAILPGCVHTICGGYRRGKAQSYDLDIVVGHPRASRAVLHSLFDKMKRQGLVSHVVSISTPQDDEATDVHVDVAHLVVVPPNSGGLHRRVDLVFAPETVYGAAVLGYTGSIVFERDIRVWCRSRGYKFSFTGVTRLADNVVVDTPTEESVFELFGLPFMPPRWRNCDA</sequence>
<dbReference type="GO" id="GO:0005634">
    <property type="term" value="C:nucleus"/>
    <property type="evidence" value="ECO:0007669"/>
    <property type="project" value="UniProtKB-SubCell"/>
</dbReference>
<protein>
    <recommendedName>
        <fullName evidence="13">DNA polymerase</fullName>
        <ecNumber evidence="13">2.7.7.7</ecNumber>
    </recommendedName>
</protein>
<dbReference type="Gene3D" id="1.10.150.20">
    <property type="entry name" value="5' to 3' exonuclease, C-terminal subdomain"/>
    <property type="match status" value="1"/>
</dbReference>
<dbReference type="AlphaFoldDB" id="A0A061H8U8"/>
<dbReference type="PROSITE" id="PS00522">
    <property type="entry name" value="DNA_POLYMERASE_X"/>
    <property type="match status" value="1"/>
</dbReference>
<evidence type="ECO:0000256" key="3">
    <source>
        <dbReference type="ARBA" id="ARBA00022634"/>
    </source>
</evidence>
<evidence type="ECO:0000256" key="14">
    <source>
        <dbReference type="SAM" id="MobiDB-lite"/>
    </source>
</evidence>
<dbReference type="eggNOG" id="KOG2534">
    <property type="taxonomic scope" value="Eukaryota"/>
</dbReference>
<feature type="region of interest" description="Disordered" evidence="14">
    <location>
        <begin position="135"/>
        <end position="185"/>
    </location>
</feature>
<dbReference type="EC" id="2.7.7.7" evidence="13"/>
<dbReference type="SUPFAM" id="SSF81585">
    <property type="entry name" value="PsbU/PolX domain-like"/>
    <property type="match status" value="1"/>
</dbReference>
<keyword evidence="13" id="KW-0539">Nucleus</keyword>
<dbReference type="PRINTS" id="PR00869">
    <property type="entry name" value="DNAPOLX"/>
</dbReference>
<dbReference type="Gene3D" id="3.30.460.10">
    <property type="entry name" value="Beta Polymerase, domain 2"/>
    <property type="match status" value="1"/>
</dbReference>
<proteinExistence type="inferred from homology"/>
<dbReference type="PROSITE" id="PS50172">
    <property type="entry name" value="BRCT"/>
    <property type="match status" value="1"/>
</dbReference>
<dbReference type="SUPFAM" id="SSF52113">
    <property type="entry name" value="BRCT domain"/>
    <property type="match status" value="1"/>
</dbReference>
<dbReference type="InterPro" id="IPR019843">
    <property type="entry name" value="DNA_pol-X_BS"/>
</dbReference>
<keyword evidence="10 13" id="KW-0234">DNA repair</keyword>
<evidence type="ECO:0000256" key="11">
    <source>
        <dbReference type="ARBA" id="ARBA00023239"/>
    </source>
</evidence>
<dbReference type="InterPro" id="IPR027421">
    <property type="entry name" value="DNA_pol_lamdba_lyase_dom_sf"/>
</dbReference>
<dbReference type="InterPro" id="IPR043519">
    <property type="entry name" value="NT_sf"/>
</dbReference>
<dbReference type="SMART" id="SM00483">
    <property type="entry name" value="POLXc"/>
    <property type="match status" value="1"/>
</dbReference>
<keyword evidence="8 13" id="KW-0239">DNA-directed DNA polymerase</keyword>
<dbReference type="PRINTS" id="PR00870">
    <property type="entry name" value="DNAPOLXBETA"/>
</dbReference>
<evidence type="ECO:0000256" key="9">
    <source>
        <dbReference type="ARBA" id="ARBA00023125"/>
    </source>
</evidence>
<dbReference type="Gene3D" id="3.30.210.10">
    <property type="entry name" value="DNA polymerase, thumb domain"/>
    <property type="match status" value="1"/>
</dbReference>
<evidence type="ECO:0000256" key="4">
    <source>
        <dbReference type="ARBA" id="ARBA00022679"/>
    </source>
</evidence>
<dbReference type="GO" id="GO:0006303">
    <property type="term" value="P:double-strand break repair via nonhomologous end joining"/>
    <property type="evidence" value="ECO:0007669"/>
    <property type="project" value="TreeGrafter"/>
</dbReference>
<dbReference type="OrthoDB" id="205514at2759"/>
<evidence type="ECO:0000313" key="16">
    <source>
        <dbReference type="EMBL" id="EPQ29018.1"/>
    </source>
</evidence>
<organism evidence="16 17">
    <name type="scientific">Pseudozyma flocculosa PF-1</name>
    <dbReference type="NCBI Taxonomy" id="1277687"/>
    <lineage>
        <taxon>Eukaryota</taxon>
        <taxon>Fungi</taxon>
        <taxon>Dikarya</taxon>
        <taxon>Basidiomycota</taxon>
        <taxon>Ustilaginomycotina</taxon>
        <taxon>Ustilaginomycetes</taxon>
        <taxon>Ustilaginales</taxon>
        <taxon>Ustilaginaceae</taxon>
        <taxon>Pseudozyma</taxon>
    </lineage>
</organism>
<dbReference type="Pfam" id="PF14791">
    <property type="entry name" value="DNA_pol_B_thumb"/>
    <property type="match status" value="1"/>
</dbReference>
<keyword evidence="9" id="KW-0238">DNA-binding</keyword>
<dbReference type="RefSeq" id="XP_007879016.1">
    <property type="nucleotide sequence ID" value="XM_007880825.1"/>
</dbReference>
<feature type="domain" description="BRCT" evidence="15">
    <location>
        <begin position="39"/>
        <end position="132"/>
    </location>
</feature>
<keyword evidence="6" id="KW-0235">DNA replication</keyword>
<keyword evidence="5 13" id="KW-0548">Nucleotidyltransferase</keyword>
<dbReference type="InterPro" id="IPR037160">
    <property type="entry name" value="DNA_Pol_thumb_sf"/>
</dbReference>
<reference evidence="16 17" key="1">
    <citation type="journal article" date="2013" name="Plant Cell">
        <title>The transition from a phytopathogenic smut ancestor to an anamorphic biocontrol agent deciphered by comparative whole-genome analysis.</title>
        <authorList>
            <person name="Lefebvre F."/>
            <person name="Joly D.L."/>
            <person name="Labbe C."/>
            <person name="Teichmann B."/>
            <person name="Linning R."/>
            <person name="Belzile F."/>
            <person name="Bakkeren G."/>
            <person name="Belanger R.R."/>
        </authorList>
    </citation>
    <scope>NUCLEOTIDE SEQUENCE [LARGE SCALE GENOMIC DNA]</scope>
    <source>
        <strain evidence="16 17">PF-1</strain>
    </source>
</reference>
<dbReference type="PANTHER" id="PTHR11276">
    <property type="entry name" value="DNA POLYMERASE TYPE-X FAMILY MEMBER"/>
    <property type="match status" value="1"/>
</dbReference>
<dbReference type="Gene3D" id="3.40.50.10190">
    <property type="entry name" value="BRCT domain"/>
    <property type="match status" value="1"/>
</dbReference>
<dbReference type="GO" id="GO:0003677">
    <property type="term" value="F:DNA binding"/>
    <property type="evidence" value="ECO:0007669"/>
    <property type="project" value="UniProtKB-UniRule"/>
</dbReference>
<dbReference type="InterPro" id="IPR022312">
    <property type="entry name" value="DNA_pol_X"/>
</dbReference>
<evidence type="ECO:0000259" key="15">
    <source>
        <dbReference type="PROSITE" id="PS50172"/>
    </source>
</evidence>
<keyword evidence="3" id="KW-0237">DNA synthesis</keyword>
<evidence type="ECO:0000256" key="2">
    <source>
        <dbReference type="ARBA" id="ARBA00008323"/>
    </source>
</evidence>
<name>A0A061H8U8_9BASI</name>
<dbReference type="SUPFAM" id="SSF47802">
    <property type="entry name" value="DNA polymerase beta, N-terminal domain-like"/>
    <property type="match status" value="1"/>
</dbReference>
<dbReference type="InterPro" id="IPR002054">
    <property type="entry name" value="DNA-dir_DNA_pol_X"/>
</dbReference>
<dbReference type="GO" id="GO:0016829">
    <property type="term" value="F:lyase activity"/>
    <property type="evidence" value="ECO:0007669"/>
    <property type="project" value="UniProtKB-KW"/>
</dbReference>
<dbReference type="Gene3D" id="1.10.150.110">
    <property type="entry name" value="DNA polymerase beta, N-terminal domain-like"/>
    <property type="match status" value="1"/>
</dbReference>
<keyword evidence="11" id="KW-0456">Lyase</keyword>